<proteinExistence type="inferred from homology"/>
<dbReference type="PROSITE" id="PS51257">
    <property type="entry name" value="PROKAR_LIPOPROTEIN"/>
    <property type="match status" value="1"/>
</dbReference>
<dbReference type="Proteomes" id="UP000824988">
    <property type="component" value="Chromosome"/>
</dbReference>
<evidence type="ECO:0000256" key="1">
    <source>
        <dbReference type="ARBA" id="ARBA00010634"/>
    </source>
</evidence>
<dbReference type="GO" id="GO:0016020">
    <property type="term" value="C:membrane"/>
    <property type="evidence" value="ECO:0007669"/>
    <property type="project" value="InterPro"/>
</dbReference>
<evidence type="ECO:0000313" key="4">
    <source>
        <dbReference type="EMBL" id="BBL71797.1"/>
    </source>
</evidence>
<dbReference type="PRINTS" id="PR01805">
    <property type="entry name" value="VACJLIPOPROT"/>
</dbReference>
<comment type="similarity">
    <text evidence="1">Belongs to the MlaA family.</text>
</comment>
<reference evidence="4" key="1">
    <citation type="submission" date="2019-06" db="EMBL/GenBank/DDBJ databases">
        <title>Complete genome sequence of Methylogaea oryzae strain JCM16910.</title>
        <authorList>
            <person name="Asakawa S."/>
        </authorList>
    </citation>
    <scope>NUCLEOTIDE SEQUENCE</scope>
    <source>
        <strain evidence="4">E10</strain>
    </source>
</reference>
<keyword evidence="5" id="KW-1185">Reference proteome</keyword>
<protein>
    <recommendedName>
        <fullName evidence="6">Phospholipid-binding lipoprotein MlaA</fullName>
    </recommendedName>
</protein>
<dbReference type="RefSeq" id="WP_054774075.1">
    <property type="nucleotide sequence ID" value="NZ_AP019782.1"/>
</dbReference>
<evidence type="ECO:0008006" key="6">
    <source>
        <dbReference type="Google" id="ProtNLM"/>
    </source>
</evidence>
<dbReference type="KEGG" id="moz:MoryE10_24030"/>
<feature type="chain" id="PRO_5034532436" description="Phospholipid-binding lipoprotein MlaA" evidence="3">
    <location>
        <begin position="31"/>
        <end position="268"/>
    </location>
</feature>
<gene>
    <name evidence="4" type="ORF">MoryE10_24030</name>
</gene>
<organism evidence="4 5">
    <name type="scientific">Methylogaea oryzae</name>
    <dbReference type="NCBI Taxonomy" id="1295382"/>
    <lineage>
        <taxon>Bacteria</taxon>
        <taxon>Pseudomonadati</taxon>
        <taxon>Pseudomonadota</taxon>
        <taxon>Gammaproteobacteria</taxon>
        <taxon>Methylococcales</taxon>
        <taxon>Methylococcaceae</taxon>
        <taxon>Methylogaea</taxon>
    </lineage>
</organism>
<evidence type="ECO:0000256" key="2">
    <source>
        <dbReference type="ARBA" id="ARBA00022729"/>
    </source>
</evidence>
<name>A0A8D4VQE5_9GAMM</name>
<dbReference type="EMBL" id="AP019782">
    <property type="protein sequence ID" value="BBL71797.1"/>
    <property type="molecule type" value="Genomic_DNA"/>
</dbReference>
<dbReference type="AlphaFoldDB" id="A0A8D4VQE5"/>
<keyword evidence="2 3" id="KW-0732">Signal</keyword>
<sequence length="268" mass="29337">MNKNESLRNALSRCLLGVAMGAALVGCAPAVTESKAELVQQLHDPRDPYEGWNRDVQSFNDGLDDYVMKPLAHGYQFITPSFVDKGVSNFFSNIDDIAVTFNDLLQWKFLQGGMDAGRFLVNTSAGVGGFIDVASMIDLPKHNEDFDQTLGAWGLPTGPYIVLPLVGPSTPRGLGGLVGDTLTNPFTYVGGAAISSGIYALRMVDARADLLSASKIADEAALDRYEFIRNAYFQQRDYLVYDGHPPLKEGFEDDLDQEMENSLEPNQK</sequence>
<dbReference type="PANTHER" id="PTHR30035">
    <property type="entry name" value="LIPOPROTEIN VACJ-RELATED"/>
    <property type="match status" value="1"/>
</dbReference>
<evidence type="ECO:0000313" key="5">
    <source>
        <dbReference type="Proteomes" id="UP000824988"/>
    </source>
</evidence>
<evidence type="ECO:0000256" key="3">
    <source>
        <dbReference type="SAM" id="SignalP"/>
    </source>
</evidence>
<feature type="signal peptide" evidence="3">
    <location>
        <begin position="1"/>
        <end position="30"/>
    </location>
</feature>
<dbReference type="PANTHER" id="PTHR30035:SF3">
    <property type="entry name" value="INTERMEMBRANE PHOSPHOLIPID TRANSPORT SYSTEM LIPOPROTEIN MLAA"/>
    <property type="match status" value="1"/>
</dbReference>
<dbReference type="Pfam" id="PF04333">
    <property type="entry name" value="MlaA"/>
    <property type="match status" value="1"/>
</dbReference>
<dbReference type="GO" id="GO:0120010">
    <property type="term" value="P:intermembrane phospholipid transfer"/>
    <property type="evidence" value="ECO:0007669"/>
    <property type="project" value="TreeGrafter"/>
</dbReference>
<accession>A0A8D4VQE5</accession>
<dbReference type="InterPro" id="IPR007428">
    <property type="entry name" value="MlaA"/>
</dbReference>